<sequence>MNRAEKQASAKADAYKAMLEVQQSITDFLERYLNYQGRNELPEERRITQNVPLDWLDREPSRQENLDSVLLIKRQIEVSLPKEPLLKDVLGPLWKYFLFNPREQEASLTSHYHDQEWQEDTLSSRSIVEDCKSVVHILQQKTRLLEISENIGSPEDLSQPLKRILNYLKNRSIKPRKSEASTR</sequence>
<protein>
    <submittedName>
        <fullName evidence="1">Uncharacterized protein</fullName>
    </submittedName>
</protein>
<evidence type="ECO:0000313" key="1">
    <source>
        <dbReference type="EMBL" id="CAH3178937.1"/>
    </source>
</evidence>
<keyword evidence="2" id="KW-1185">Reference proteome</keyword>
<gene>
    <name evidence="1" type="ORF">PLOB_00021084</name>
</gene>
<dbReference type="Proteomes" id="UP001159405">
    <property type="component" value="Unassembled WGS sequence"/>
</dbReference>
<reference evidence="1 2" key="1">
    <citation type="submission" date="2022-05" db="EMBL/GenBank/DDBJ databases">
        <authorList>
            <consortium name="Genoscope - CEA"/>
            <person name="William W."/>
        </authorList>
    </citation>
    <scope>NUCLEOTIDE SEQUENCE [LARGE SCALE GENOMIC DNA]</scope>
</reference>
<name>A0ABN8RKX0_9CNID</name>
<accession>A0ABN8RKX0</accession>
<dbReference type="EMBL" id="CALNXK010000247">
    <property type="protein sequence ID" value="CAH3178937.1"/>
    <property type="molecule type" value="Genomic_DNA"/>
</dbReference>
<comment type="caution">
    <text evidence="1">The sequence shown here is derived from an EMBL/GenBank/DDBJ whole genome shotgun (WGS) entry which is preliminary data.</text>
</comment>
<proteinExistence type="predicted"/>
<organism evidence="1 2">
    <name type="scientific">Porites lobata</name>
    <dbReference type="NCBI Taxonomy" id="104759"/>
    <lineage>
        <taxon>Eukaryota</taxon>
        <taxon>Metazoa</taxon>
        <taxon>Cnidaria</taxon>
        <taxon>Anthozoa</taxon>
        <taxon>Hexacorallia</taxon>
        <taxon>Scleractinia</taxon>
        <taxon>Fungiina</taxon>
        <taxon>Poritidae</taxon>
        <taxon>Porites</taxon>
    </lineage>
</organism>
<evidence type="ECO:0000313" key="2">
    <source>
        <dbReference type="Proteomes" id="UP001159405"/>
    </source>
</evidence>